<name>A0ABS6V2Y6_9SPHN</name>
<reference evidence="3 4" key="1">
    <citation type="submission" date="2021-07" db="EMBL/GenBank/DDBJ databases">
        <title>The draft genome sequence of Sphingomicrobium sp. B8.</title>
        <authorList>
            <person name="Mu L."/>
        </authorList>
    </citation>
    <scope>NUCLEOTIDE SEQUENCE [LARGE SCALE GENOMIC DNA]</scope>
    <source>
        <strain evidence="3 4">B8</strain>
    </source>
</reference>
<organism evidence="3 4">
    <name type="scientific">Sphingomicrobium clamense</name>
    <dbReference type="NCBI Taxonomy" id="2851013"/>
    <lineage>
        <taxon>Bacteria</taxon>
        <taxon>Pseudomonadati</taxon>
        <taxon>Pseudomonadota</taxon>
        <taxon>Alphaproteobacteria</taxon>
        <taxon>Sphingomonadales</taxon>
        <taxon>Sphingomonadaceae</taxon>
        <taxon>Sphingomicrobium</taxon>
    </lineage>
</organism>
<comment type="caution">
    <text evidence="3">The sequence shown here is derived from an EMBL/GenBank/DDBJ whole genome shotgun (WGS) entry which is preliminary data.</text>
</comment>
<evidence type="ECO:0000259" key="2">
    <source>
        <dbReference type="Pfam" id="PF13763"/>
    </source>
</evidence>
<feature type="compositionally biased region" description="Low complexity" evidence="1">
    <location>
        <begin position="18"/>
        <end position="28"/>
    </location>
</feature>
<dbReference type="Pfam" id="PF13763">
    <property type="entry name" value="DUF4167"/>
    <property type="match status" value="1"/>
</dbReference>
<feature type="region of interest" description="Disordered" evidence="1">
    <location>
        <begin position="70"/>
        <end position="159"/>
    </location>
</feature>
<sequence>MLISRSQNRRRRGGNRGGNRPNTPNKGNAAQLLDKYKGLARDAQMSGDRVQQEYYLQFADHYFRVLEEFNAKKEEQQQQRGGSPKGKQQQGDDNQSNDQQQDKPKRQPRKRKDEQAEDGQQDKPKRATRKPKKDENDGGEAIADALPPAIGGDEEDEAA</sequence>
<feature type="compositionally biased region" description="Low complexity" evidence="1">
    <location>
        <begin position="85"/>
        <end position="99"/>
    </location>
</feature>
<keyword evidence="4" id="KW-1185">Reference proteome</keyword>
<proteinExistence type="predicted"/>
<feature type="domain" description="DUF4167" evidence="2">
    <location>
        <begin position="9"/>
        <end position="71"/>
    </location>
</feature>
<dbReference type="Proteomes" id="UP000698028">
    <property type="component" value="Unassembled WGS sequence"/>
</dbReference>
<evidence type="ECO:0000313" key="3">
    <source>
        <dbReference type="EMBL" id="MBW0143831.1"/>
    </source>
</evidence>
<dbReference type="InterPro" id="IPR025430">
    <property type="entry name" value="DUF4167"/>
</dbReference>
<evidence type="ECO:0000256" key="1">
    <source>
        <dbReference type="SAM" id="MobiDB-lite"/>
    </source>
</evidence>
<protein>
    <submittedName>
        <fullName evidence="3">DUF4167 domain-containing protein</fullName>
    </submittedName>
</protein>
<dbReference type="EMBL" id="JAHVAH010000001">
    <property type="protein sequence ID" value="MBW0143831.1"/>
    <property type="molecule type" value="Genomic_DNA"/>
</dbReference>
<feature type="region of interest" description="Disordered" evidence="1">
    <location>
        <begin position="1"/>
        <end position="29"/>
    </location>
</feature>
<gene>
    <name evidence="3" type="ORF">KTQ36_00805</name>
</gene>
<evidence type="ECO:0000313" key="4">
    <source>
        <dbReference type="Proteomes" id="UP000698028"/>
    </source>
</evidence>
<accession>A0ABS6V2Y6</accession>